<dbReference type="GeneID" id="66739357"/>
<gene>
    <name evidence="1" type="ORF">Psal009_00155</name>
</gene>
<dbReference type="Pfam" id="PF07209">
    <property type="entry name" value="DUF1415"/>
    <property type="match status" value="1"/>
</dbReference>
<dbReference type="InterPro" id="IPR009858">
    <property type="entry name" value="DUF1415"/>
</dbReference>
<reference evidence="1 2" key="1">
    <citation type="submission" date="2019-04" db="EMBL/GenBank/DDBJ databases">
        <title>Complete genome sequencing of Piscirickettsia salmonis strain Psal-009.</title>
        <authorList>
            <person name="Schober I."/>
            <person name="Bunk B."/>
            <person name="Sproer C."/>
            <person name="Carril G.P."/>
            <person name="Riedel T."/>
            <person name="Flores-Herrera P.A."/>
            <person name="Nourdin-Galindo G."/>
            <person name="Marshall S.H."/>
            <person name="Overmann J."/>
        </authorList>
    </citation>
    <scope>NUCLEOTIDE SEQUENCE [LARGE SCALE GENOMIC DNA]</scope>
    <source>
        <strain evidence="1 2">Psal-009</strain>
    </source>
</reference>
<dbReference type="AlphaFoldDB" id="A0A9Q5YJQ0"/>
<protein>
    <submittedName>
        <fullName evidence="1">Uncharacterized protein</fullName>
    </submittedName>
</protein>
<keyword evidence="2" id="KW-1185">Reference proteome</keyword>
<proteinExistence type="predicted"/>
<dbReference type="EMBL" id="CP038908">
    <property type="protein sequence ID" value="QGO04295.1"/>
    <property type="molecule type" value="Genomic_DNA"/>
</dbReference>
<evidence type="ECO:0000313" key="1">
    <source>
        <dbReference type="EMBL" id="QGO04295.1"/>
    </source>
</evidence>
<sequence length="188" mass="22114">MTNTNTDKYMLATKNWLQQVVIGHNFCPFALKEFRHNRIRYQVIPEKKHTALLNALIQEYYHLDTHPSTETTLIIFPYGLNQFERFLNLLDHANDQLIQHDYEGVYQIASFHPDYCFADADIDDPANYTNRSPYPTLHLIREISLEHVLKKVKTPKAIPERNINHTRALGLQAMQLMLQNCYQDNDNK</sequence>
<evidence type="ECO:0000313" key="2">
    <source>
        <dbReference type="Proteomes" id="UP000422232"/>
    </source>
</evidence>
<dbReference type="Proteomes" id="UP000422232">
    <property type="component" value="Chromosome"/>
</dbReference>
<accession>A0A9Q5YJQ0</accession>
<name>A0A9Q5YJQ0_PISSA</name>
<organism evidence="1 2">
    <name type="scientific">Piscirickettsia salmonis</name>
    <dbReference type="NCBI Taxonomy" id="1238"/>
    <lineage>
        <taxon>Bacteria</taxon>
        <taxon>Pseudomonadati</taxon>
        <taxon>Pseudomonadota</taxon>
        <taxon>Gammaproteobacteria</taxon>
        <taxon>Thiotrichales</taxon>
        <taxon>Piscirickettsiaceae</taxon>
        <taxon>Piscirickettsia</taxon>
    </lineage>
</organism>
<dbReference type="RefSeq" id="WP_032126725.1">
    <property type="nucleotide sequence ID" value="NZ_CP012413.1"/>
</dbReference>